<accession>A0ACA9MCX8</accession>
<sequence>HGDQAEAQIWLFADYELDWDHNNKDEALSKYLPPMLGSGDNVVKPKNHGRMNIVSHINITTNDSTQKTSIQKDSRIEMEKFIQELYLEPVSEETIEVISRSKEPDTQIRSENDKHVAIELAHLYQKARKAKKNTVHAKQEEILSWYYYAKGFEKRVDDILSICRNDKRADDLAIIQVYDEIWDCLSGISQLTKTQEKTPIPNKIYQPEASLRQYAIEHKMNPKEFSIITEAEKYK</sequence>
<proteinExistence type="predicted"/>
<evidence type="ECO:0000313" key="1">
    <source>
        <dbReference type="EMBL" id="CAG8578106.1"/>
    </source>
</evidence>
<comment type="caution">
    <text evidence="1">The sequence shown here is derived from an EMBL/GenBank/DDBJ whole genome shotgun (WGS) entry which is preliminary data.</text>
</comment>
<gene>
    <name evidence="1" type="ORF">ACOLOM_LOCUS5864</name>
</gene>
<evidence type="ECO:0000313" key="2">
    <source>
        <dbReference type="Proteomes" id="UP000789525"/>
    </source>
</evidence>
<keyword evidence="2" id="KW-1185">Reference proteome</keyword>
<reference evidence="1" key="1">
    <citation type="submission" date="2021-06" db="EMBL/GenBank/DDBJ databases">
        <authorList>
            <person name="Kallberg Y."/>
            <person name="Tangrot J."/>
            <person name="Rosling A."/>
        </authorList>
    </citation>
    <scope>NUCLEOTIDE SEQUENCE</scope>
    <source>
        <strain evidence="1">CL356</strain>
    </source>
</reference>
<dbReference type="Proteomes" id="UP000789525">
    <property type="component" value="Unassembled WGS sequence"/>
</dbReference>
<feature type="non-terminal residue" evidence="1">
    <location>
        <position position="1"/>
    </location>
</feature>
<name>A0ACA9MCX8_9GLOM</name>
<protein>
    <submittedName>
        <fullName evidence="1">4471_t:CDS:1</fullName>
    </submittedName>
</protein>
<organism evidence="1 2">
    <name type="scientific">Acaulospora colombiana</name>
    <dbReference type="NCBI Taxonomy" id="27376"/>
    <lineage>
        <taxon>Eukaryota</taxon>
        <taxon>Fungi</taxon>
        <taxon>Fungi incertae sedis</taxon>
        <taxon>Mucoromycota</taxon>
        <taxon>Glomeromycotina</taxon>
        <taxon>Glomeromycetes</taxon>
        <taxon>Diversisporales</taxon>
        <taxon>Acaulosporaceae</taxon>
        <taxon>Acaulospora</taxon>
    </lineage>
</organism>
<dbReference type="EMBL" id="CAJVPT010011274">
    <property type="protein sequence ID" value="CAG8578106.1"/>
    <property type="molecule type" value="Genomic_DNA"/>
</dbReference>